<dbReference type="SUPFAM" id="SSF52096">
    <property type="entry name" value="ClpP/crotonase"/>
    <property type="match status" value="1"/>
</dbReference>
<dbReference type="InterPro" id="IPR005151">
    <property type="entry name" value="Tail-specific_protease"/>
</dbReference>
<accession>A0ABX1BIB4</accession>
<gene>
    <name evidence="5" type="ORF">HCN51_50045</name>
</gene>
<feature type="compositionally biased region" description="Basic and acidic residues" evidence="1">
    <location>
        <begin position="1"/>
        <end position="16"/>
    </location>
</feature>
<dbReference type="Gene3D" id="3.90.226.10">
    <property type="entry name" value="2-enoyl-CoA Hydratase, Chain A, domain 1"/>
    <property type="match status" value="1"/>
</dbReference>
<dbReference type="SMART" id="SM00245">
    <property type="entry name" value="TSPc"/>
    <property type="match status" value="1"/>
</dbReference>
<dbReference type="Proteomes" id="UP000696294">
    <property type="component" value="Unassembled WGS sequence"/>
</dbReference>
<dbReference type="InterPro" id="IPR001478">
    <property type="entry name" value="PDZ"/>
</dbReference>
<keyword evidence="2" id="KW-1133">Transmembrane helix</keyword>
<keyword evidence="2" id="KW-0472">Membrane</keyword>
<dbReference type="InterPro" id="IPR036034">
    <property type="entry name" value="PDZ_sf"/>
</dbReference>
<keyword evidence="6" id="KW-1185">Reference proteome</keyword>
<sequence>MDDHTRSSDLDTRPEAGRYAAETALPIQQATMDDPMRLIDRVYLLRRSSRARKQLIVVVAVCLGAMAGFAGSPKADAVDAQHAAAEPCAAPAGPPGALKPTTVSTVEQAFACILDKSYSGKKLDHRLLLQAAFSRLTHELHRRGRDVAEATMPALTGDRQKDWAAFAAVYERVIDRLSDDTLSQAIGAAAINGMVGALHDNHARWARSEPPADAADAVYGLGFDTSPFMGPMLSAPYQTTGPLYVSRVLGGPAAKEGLRPGDVIQSINGAQPFPGGVLAIGAVTPLFQSYPDHDPVRLRLTRPATGRTWTATLTPSSFTVDKEHLPQVTSRLEGDVAYVKVPDFGQGRADAALKAISDLEATKELSGVVIDVRGNTGGSPEEPNRLLSAFAHGKVTAYHCDIEDSCTATRTDDTVPLLNLPLVVLADRDCASACDHFTAAVKDLELGPIVGTRTSGVVAGAAAPFLLDDNSMLIMPPLHHQGPNHEVVNDIGVAPDHYVPLTAKDISTGKDPGLAKALTLVK</sequence>
<dbReference type="Gene3D" id="2.30.42.10">
    <property type="match status" value="1"/>
</dbReference>
<evidence type="ECO:0000259" key="3">
    <source>
        <dbReference type="SMART" id="SM00228"/>
    </source>
</evidence>
<organism evidence="5 6">
    <name type="scientific">Nonomuraea composti</name>
    <dbReference type="NCBI Taxonomy" id="2720023"/>
    <lineage>
        <taxon>Bacteria</taxon>
        <taxon>Bacillati</taxon>
        <taxon>Actinomycetota</taxon>
        <taxon>Actinomycetes</taxon>
        <taxon>Streptosporangiales</taxon>
        <taxon>Streptosporangiaceae</taxon>
        <taxon>Nonomuraea</taxon>
    </lineage>
</organism>
<dbReference type="InterPro" id="IPR029045">
    <property type="entry name" value="ClpP/crotonase-like_dom_sf"/>
</dbReference>
<dbReference type="EMBL" id="JAATEP010000066">
    <property type="protein sequence ID" value="NJP97480.1"/>
    <property type="molecule type" value="Genomic_DNA"/>
</dbReference>
<evidence type="ECO:0000313" key="5">
    <source>
        <dbReference type="EMBL" id="NJP97480.1"/>
    </source>
</evidence>
<evidence type="ECO:0000313" key="6">
    <source>
        <dbReference type="Proteomes" id="UP000696294"/>
    </source>
</evidence>
<keyword evidence="2" id="KW-0812">Transmembrane</keyword>
<dbReference type="PANTHER" id="PTHR32060">
    <property type="entry name" value="TAIL-SPECIFIC PROTEASE"/>
    <property type="match status" value="1"/>
</dbReference>
<feature type="domain" description="Tail specific protease" evidence="4">
    <location>
        <begin position="306"/>
        <end position="500"/>
    </location>
</feature>
<name>A0ABX1BIB4_9ACTN</name>
<dbReference type="Pfam" id="PF03572">
    <property type="entry name" value="Peptidase_S41"/>
    <property type="match status" value="1"/>
</dbReference>
<feature type="region of interest" description="Disordered" evidence="1">
    <location>
        <begin position="1"/>
        <end position="22"/>
    </location>
</feature>
<feature type="transmembrane region" description="Helical" evidence="2">
    <location>
        <begin position="55"/>
        <end position="72"/>
    </location>
</feature>
<dbReference type="Pfam" id="PF00595">
    <property type="entry name" value="PDZ"/>
    <property type="match status" value="1"/>
</dbReference>
<proteinExistence type="predicted"/>
<dbReference type="RefSeq" id="WP_168019666.1">
    <property type="nucleotide sequence ID" value="NZ_JAATEP010000066.1"/>
</dbReference>
<dbReference type="SUPFAM" id="SSF50156">
    <property type="entry name" value="PDZ domain-like"/>
    <property type="match status" value="1"/>
</dbReference>
<dbReference type="SMART" id="SM00228">
    <property type="entry name" value="PDZ"/>
    <property type="match status" value="1"/>
</dbReference>
<evidence type="ECO:0000259" key="4">
    <source>
        <dbReference type="SMART" id="SM00245"/>
    </source>
</evidence>
<dbReference type="PANTHER" id="PTHR32060:SF30">
    <property type="entry name" value="CARBOXY-TERMINAL PROCESSING PROTEASE CTPA"/>
    <property type="match status" value="1"/>
</dbReference>
<evidence type="ECO:0000256" key="2">
    <source>
        <dbReference type="SAM" id="Phobius"/>
    </source>
</evidence>
<feature type="domain" description="PDZ" evidence="3">
    <location>
        <begin position="219"/>
        <end position="304"/>
    </location>
</feature>
<protein>
    <submittedName>
        <fullName evidence="5">PDZ domain-containing protein</fullName>
    </submittedName>
</protein>
<comment type="caution">
    <text evidence="5">The sequence shown here is derived from an EMBL/GenBank/DDBJ whole genome shotgun (WGS) entry which is preliminary data.</text>
</comment>
<reference evidence="5 6" key="1">
    <citation type="submission" date="2020-03" db="EMBL/GenBank/DDBJ databases">
        <title>WGS of actinomycetes isolated from Thailand.</title>
        <authorList>
            <person name="Thawai C."/>
        </authorList>
    </citation>
    <scope>NUCLEOTIDE SEQUENCE [LARGE SCALE GENOMIC DNA]</scope>
    <source>
        <strain evidence="5 6">FMUSA5-5</strain>
    </source>
</reference>
<evidence type="ECO:0000256" key="1">
    <source>
        <dbReference type="SAM" id="MobiDB-lite"/>
    </source>
</evidence>